<evidence type="ECO:0000313" key="3">
    <source>
        <dbReference type="EMBL" id="TCV20418.1"/>
    </source>
</evidence>
<keyword evidence="1" id="KW-0472">Membrane</keyword>
<keyword evidence="3" id="KW-0540">Nuclease</keyword>
<proteinExistence type="predicted"/>
<evidence type="ECO:0000259" key="2">
    <source>
        <dbReference type="Pfam" id="PF03372"/>
    </source>
</evidence>
<evidence type="ECO:0000256" key="1">
    <source>
        <dbReference type="SAM" id="Phobius"/>
    </source>
</evidence>
<dbReference type="GO" id="GO:0004527">
    <property type="term" value="F:exonuclease activity"/>
    <property type="evidence" value="ECO:0007669"/>
    <property type="project" value="UniProtKB-KW"/>
</dbReference>
<dbReference type="Pfam" id="PF03372">
    <property type="entry name" value="Exo_endo_phos"/>
    <property type="match status" value="1"/>
</dbReference>
<comment type="caution">
    <text evidence="3">The sequence shown here is derived from an EMBL/GenBank/DDBJ whole genome shotgun (WGS) entry which is preliminary data.</text>
</comment>
<keyword evidence="3" id="KW-0255">Endonuclease</keyword>
<dbReference type="RefSeq" id="WP_132776230.1">
    <property type="nucleotide sequence ID" value="NZ_SMBZ01000002.1"/>
</dbReference>
<dbReference type="EMBL" id="SMBZ01000002">
    <property type="protein sequence ID" value="TCV20418.1"/>
    <property type="molecule type" value="Genomic_DNA"/>
</dbReference>
<feature type="transmembrane region" description="Helical" evidence="1">
    <location>
        <begin position="33"/>
        <end position="53"/>
    </location>
</feature>
<dbReference type="AlphaFoldDB" id="A0A4R3W1B9"/>
<dbReference type="SUPFAM" id="SSF56219">
    <property type="entry name" value="DNase I-like"/>
    <property type="match status" value="1"/>
</dbReference>
<sequence length="358" mass="42440">MVTTLWVCTVLFLILHLLPFVRNQHWIFRVPDFIRPQLLFLQLLTLILAFLYWSELDFRIWMLLIVLGCIIYNCYIFVRFTKFWRSTKHGVSNEHSDIVKIISVNVYQFNTEYHRLIKLVHQEHPDILLTMESNQDWENAFQELKDVYPHYEEIALENTYGMHFYTKLKVHKLHVHYFVVDDLPSIEAELETEDGYRFVFFGVHPPPPSPTEEDTSKERDGDLLSVAKRAKKQKLPVVITGDFNTVAWSRVSRLFKKASELIDARYGRGYLATFHAKYWFFRIPLDLLYHSANVFVEDLKILPSIGSDHFPMCCTFYIDKANHEQDKDVKHLDTEEKEEVEEIIEEGMKEESVNRKKG</sequence>
<keyword evidence="3" id="KW-0269">Exonuclease</keyword>
<reference evidence="3 4" key="1">
    <citation type="submission" date="2019-03" db="EMBL/GenBank/DDBJ databases">
        <title>Genomic Encyclopedia of Type Strains, Phase IV (KMG-IV): sequencing the most valuable type-strain genomes for metagenomic binning, comparative biology and taxonomic classification.</title>
        <authorList>
            <person name="Goeker M."/>
        </authorList>
    </citation>
    <scope>NUCLEOTIDE SEQUENCE [LARGE SCALE GENOMIC DNA]</scope>
    <source>
        <strain evidence="3 4">DSM 22362</strain>
    </source>
</reference>
<dbReference type="InterPro" id="IPR005135">
    <property type="entry name" value="Endo/exonuclease/phosphatase"/>
</dbReference>
<dbReference type="Gene3D" id="3.60.10.10">
    <property type="entry name" value="Endonuclease/exonuclease/phosphatase"/>
    <property type="match status" value="1"/>
</dbReference>
<accession>A0A4R3W1B9</accession>
<name>A0A4R3W1B9_9SPHI</name>
<protein>
    <submittedName>
        <fullName evidence="3">Endonuclease/exonuclease/phosphatase (EEP) superfamily protein YafD</fullName>
    </submittedName>
</protein>
<dbReference type="Proteomes" id="UP000295197">
    <property type="component" value="Unassembled WGS sequence"/>
</dbReference>
<evidence type="ECO:0000313" key="4">
    <source>
        <dbReference type="Proteomes" id="UP000295197"/>
    </source>
</evidence>
<feature type="domain" description="Endonuclease/exonuclease/phosphatase" evidence="2">
    <location>
        <begin position="103"/>
        <end position="309"/>
    </location>
</feature>
<keyword evidence="4" id="KW-1185">Reference proteome</keyword>
<dbReference type="OrthoDB" id="9796594at2"/>
<organism evidence="3 4">
    <name type="scientific">Sphingobacterium alimentarium</name>
    <dbReference type="NCBI Taxonomy" id="797292"/>
    <lineage>
        <taxon>Bacteria</taxon>
        <taxon>Pseudomonadati</taxon>
        <taxon>Bacteroidota</taxon>
        <taxon>Sphingobacteriia</taxon>
        <taxon>Sphingobacteriales</taxon>
        <taxon>Sphingobacteriaceae</taxon>
        <taxon>Sphingobacterium</taxon>
    </lineage>
</organism>
<feature type="transmembrane region" description="Helical" evidence="1">
    <location>
        <begin position="60"/>
        <end position="78"/>
    </location>
</feature>
<dbReference type="GO" id="GO:0004519">
    <property type="term" value="F:endonuclease activity"/>
    <property type="evidence" value="ECO:0007669"/>
    <property type="project" value="UniProtKB-KW"/>
</dbReference>
<keyword evidence="1" id="KW-0812">Transmembrane</keyword>
<gene>
    <name evidence="3" type="ORF">EDC17_1002131</name>
</gene>
<keyword evidence="3" id="KW-0378">Hydrolase</keyword>
<keyword evidence="1" id="KW-1133">Transmembrane helix</keyword>
<dbReference type="InterPro" id="IPR036691">
    <property type="entry name" value="Endo/exonu/phosph_ase_sf"/>
</dbReference>